<dbReference type="OrthoDB" id="10260712at2759"/>
<dbReference type="KEGG" id="tva:5467882"/>
<reference evidence="1" key="1">
    <citation type="submission" date="2006-10" db="EMBL/GenBank/DDBJ databases">
        <authorList>
            <person name="Amadeo P."/>
            <person name="Zhao Q."/>
            <person name="Wortman J."/>
            <person name="Fraser-Liggett C."/>
            <person name="Carlton J."/>
        </authorList>
    </citation>
    <scope>NUCLEOTIDE SEQUENCE</scope>
    <source>
        <strain evidence="1">G3</strain>
    </source>
</reference>
<reference evidence="1" key="2">
    <citation type="journal article" date="2007" name="Science">
        <title>Draft genome sequence of the sexually transmitted pathogen Trichomonas vaginalis.</title>
        <authorList>
            <person name="Carlton J.M."/>
            <person name="Hirt R.P."/>
            <person name="Silva J.C."/>
            <person name="Delcher A.L."/>
            <person name="Schatz M."/>
            <person name="Zhao Q."/>
            <person name="Wortman J.R."/>
            <person name="Bidwell S.L."/>
            <person name="Alsmark U.C.M."/>
            <person name="Besteiro S."/>
            <person name="Sicheritz-Ponten T."/>
            <person name="Noel C.J."/>
            <person name="Dacks J.B."/>
            <person name="Foster P.G."/>
            <person name="Simillion C."/>
            <person name="Van de Peer Y."/>
            <person name="Miranda-Saavedra D."/>
            <person name="Barton G.J."/>
            <person name="Westrop G.D."/>
            <person name="Mueller S."/>
            <person name="Dessi D."/>
            <person name="Fiori P.L."/>
            <person name="Ren Q."/>
            <person name="Paulsen I."/>
            <person name="Zhang H."/>
            <person name="Bastida-Corcuera F.D."/>
            <person name="Simoes-Barbosa A."/>
            <person name="Brown M.T."/>
            <person name="Hayes R.D."/>
            <person name="Mukherjee M."/>
            <person name="Okumura C.Y."/>
            <person name="Schneider R."/>
            <person name="Smith A.J."/>
            <person name="Vanacova S."/>
            <person name="Villalvazo M."/>
            <person name="Haas B.J."/>
            <person name="Pertea M."/>
            <person name="Feldblyum T.V."/>
            <person name="Utterback T.R."/>
            <person name="Shu C.L."/>
            <person name="Osoegawa K."/>
            <person name="de Jong P.J."/>
            <person name="Hrdy I."/>
            <person name="Horvathova L."/>
            <person name="Zubacova Z."/>
            <person name="Dolezal P."/>
            <person name="Malik S.B."/>
            <person name="Logsdon J.M. Jr."/>
            <person name="Henze K."/>
            <person name="Gupta A."/>
            <person name="Wang C.C."/>
            <person name="Dunne R.L."/>
            <person name="Upcroft J.A."/>
            <person name="Upcroft P."/>
            <person name="White O."/>
            <person name="Salzberg S.L."/>
            <person name="Tang P."/>
            <person name="Chiu C.-H."/>
            <person name="Lee Y.-S."/>
            <person name="Embley T.M."/>
            <person name="Coombs G.H."/>
            <person name="Mottram J.C."/>
            <person name="Tachezy J."/>
            <person name="Fraser-Liggett C.M."/>
            <person name="Johnson P.J."/>
        </authorList>
    </citation>
    <scope>NUCLEOTIDE SEQUENCE [LARGE SCALE GENOMIC DNA]</scope>
    <source>
        <strain evidence="1">G3</strain>
    </source>
</reference>
<dbReference type="GO" id="GO:0043248">
    <property type="term" value="P:proteasome assembly"/>
    <property type="evidence" value="ECO:0000318"/>
    <property type="project" value="GO_Central"/>
</dbReference>
<dbReference type="InParanoid" id="A2DAX6"/>
<name>A2DAX6_TRIV3</name>
<sequence length="226" mass="25505">MKFVPIGENSLEGRILVVPSCGSGSVDQLTVDLICYKFGKLVGRFISNNVDMVVTPDPYKKEGGELATAVDVYIGETPLLGPIALLRIASSIPKQKRKILEFSKEIAHFAQENKIKDVLFVRTVSSVFCLEQQIRDWPFALRATGKLAPKIKFNQIEDYTEVQAMLKNTVFGDLYNCLQKQPEIDLSAAFFFVHEGRGFNEAVFFAKKLTNEENIEIPYSWELLME</sequence>
<dbReference type="GO" id="GO:0005634">
    <property type="term" value="C:nucleus"/>
    <property type="evidence" value="ECO:0000318"/>
    <property type="project" value="GO_Central"/>
</dbReference>
<evidence type="ECO:0000313" key="1">
    <source>
        <dbReference type="EMBL" id="EAY22306.1"/>
    </source>
</evidence>
<proteinExistence type="predicted"/>
<dbReference type="Gene3D" id="3.40.50.10900">
    <property type="entry name" value="PAC-like subunit"/>
    <property type="match status" value="1"/>
</dbReference>
<dbReference type="PANTHER" id="PTHR12970">
    <property type="entry name" value="PROTEASOME ASSEMBLY CHAPERONE 2"/>
    <property type="match status" value="1"/>
</dbReference>
<dbReference type="VEuPathDB" id="TrichDB:TVAGG3_0517750"/>
<dbReference type="Proteomes" id="UP000001542">
    <property type="component" value="Unassembled WGS sequence"/>
</dbReference>
<evidence type="ECO:0000313" key="2">
    <source>
        <dbReference type="Proteomes" id="UP000001542"/>
    </source>
</evidence>
<dbReference type="RefSeq" id="XP_001583292.1">
    <property type="nucleotide sequence ID" value="XM_001583242.1"/>
</dbReference>
<dbReference type="InterPro" id="IPR016562">
    <property type="entry name" value="Proteasome_assmbl_chp_2_euk"/>
</dbReference>
<dbReference type="GO" id="GO:0005829">
    <property type="term" value="C:cytosol"/>
    <property type="evidence" value="ECO:0000318"/>
    <property type="project" value="GO_Central"/>
</dbReference>
<dbReference type="PANTHER" id="PTHR12970:SF1">
    <property type="entry name" value="PROTEASOME ASSEMBLY CHAPERONE 2"/>
    <property type="match status" value="1"/>
</dbReference>
<gene>
    <name evidence="1" type="ORF">TVAG_377850</name>
</gene>
<dbReference type="EMBL" id="DS113184">
    <property type="protein sequence ID" value="EAY22306.1"/>
    <property type="molecule type" value="Genomic_DNA"/>
</dbReference>
<keyword evidence="2" id="KW-1185">Reference proteome</keyword>
<protein>
    <recommendedName>
        <fullName evidence="3">Proteasome assembly chaperone 2</fullName>
    </recommendedName>
</protein>
<accession>A2DAX6</accession>
<evidence type="ECO:0008006" key="3">
    <source>
        <dbReference type="Google" id="ProtNLM"/>
    </source>
</evidence>
<dbReference type="InterPro" id="IPR038389">
    <property type="entry name" value="PSMG2_sf"/>
</dbReference>
<organism evidence="1 2">
    <name type="scientific">Trichomonas vaginalis (strain ATCC PRA-98 / G3)</name>
    <dbReference type="NCBI Taxonomy" id="412133"/>
    <lineage>
        <taxon>Eukaryota</taxon>
        <taxon>Metamonada</taxon>
        <taxon>Parabasalia</taxon>
        <taxon>Trichomonadida</taxon>
        <taxon>Trichomonadidae</taxon>
        <taxon>Trichomonas</taxon>
    </lineage>
</organism>
<dbReference type="SMR" id="A2DAX6"/>
<dbReference type="AlphaFoldDB" id="A2DAX6"/>
<dbReference type="VEuPathDB" id="TrichDB:TVAG_377850"/>